<dbReference type="SUPFAM" id="SSF48452">
    <property type="entry name" value="TPR-like"/>
    <property type="match status" value="2"/>
</dbReference>
<dbReference type="GO" id="GO:0043531">
    <property type="term" value="F:ADP binding"/>
    <property type="evidence" value="ECO:0007669"/>
    <property type="project" value="InterPro"/>
</dbReference>
<dbReference type="Proteomes" id="UP000377595">
    <property type="component" value="Unassembled WGS sequence"/>
</dbReference>
<reference evidence="2 3" key="1">
    <citation type="submission" date="2019-10" db="EMBL/GenBank/DDBJ databases">
        <title>Whole genome shotgun sequence of Acrocarpospora pleiomorpha NBRC 16267.</title>
        <authorList>
            <person name="Ichikawa N."/>
            <person name="Kimura A."/>
            <person name="Kitahashi Y."/>
            <person name="Komaki H."/>
            <person name="Oguchi A."/>
        </authorList>
    </citation>
    <scope>NUCLEOTIDE SEQUENCE [LARGE SCALE GENOMIC DNA]</scope>
    <source>
        <strain evidence="2 3">NBRC 16267</strain>
    </source>
</reference>
<dbReference type="GO" id="GO:0005524">
    <property type="term" value="F:ATP binding"/>
    <property type="evidence" value="ECO:0007669"/>
    <property type="project" value="UniProtKB-KW"/>
</dbReference>
<evidence type="ECO:0000259" key="1">
    <source>
        <dbReference type="Pfam" id="PF00931"/>
    </source>
</evidence>
<gene>
    <name evidence="2" type="ORF">Aple_083970</name>
</gene>
<dbReference type="Gene3D" id="1.25.40.10">
    <property type="entry name" value="Tetratricopeptide repeat domain"/>
    <property type="match status" value="2"/>
</dbReference>
<dbReference type="Pfam" id="PF13374">
    <property type="entry name" value="TPR_10"/>
    <property type="match status" value="2"/>
</dbReference>
<dbReference type="Gene3D" id="3.40.50.300">
    <property type="entry name" value="P-loop containing nucleotide triphosphate hydrolases"/>
    <property type="match status" value="1"/>
</dbReference>
<comment type="caution">
    <text evidence="2">The sequence shown here is derived from an EMBL/GenBank/DDBJ whole genome shotgun (WGS) entry which is preliminary data.</text>
</comment>
<keyword evidence="2" id="KW-0067">ATP-binding</keyword>
<sequence length="790" mass="87720">MADQISSFDGIIRAVGDRSIAGQSIGAATAGDHSPIINLEWDTLKAPSQVKLAGKMKNLPQAPSAVFVGREDVLAVMTETLTGTSVQMAIGQVIHGMGGIGKSEVARQYIARHSQRYQLVWWITATSDEEIKADLASLAERVHPPLPEALALSTALGVEQAAHWALSWLQAHDDWLLVLDNVEDPKHVSKLLAQLRNGHIVITTRRLVAWPAEVTRLPLDLLAKDAATELIALTSERTIDPRERSAFEVIAAELGYLPLALEQAGAYIRESRISPEEYLSLLAGYPAHMYAASSEGGDAERTIARLWRTHLDAIRERNAYAVRLLQVLACYAPNDIPRSILGADSDRLVVLDALRLLSFYSLITLDKETVSVHRLIQAVVSAEDETRSAIEEDSAPELALAWLADAWLISTEQPPSDRVARRRMLSPHVESLIRHYPVTAEFRENAGIFHAAAAHERDDGNYIRAHRLISCALSISAAALGGEDPRTLEERNNLALLLGRLGRWKESKDEHQVVLQIQEKVLGKMHRTTLTSRSNLAVVLGDLGQLEEAEAENRAVLQARVQVLGEGHPETHISRNNLAHILERKGDLEEAESEYYLAWLAMVSIRGEEHPETLISRNNRASALWRMGRVEEAENESRAVWEVSRRVLGDEHPVTLASRNSRVVLLLEMGRAEEAEKEGYALWEVLRRARGDEHPETLTVRSNRASALFEMGRTEEAEKEGRLVRDAMVRVLGETHPLTLMSQGNLEHYERSIKLLASTNIRKSFGNLEANSLCPCGSNKKRKRCCCESS</sequence>
<accession>A0A5M3Y3L6</accession>
<keyword evidence="3" id="KW-1185">Reference proteome</keyword>
<dbReference type="InterPro" id="IPR027417">
    <property type="entry name" value="P-loop_NTPase"/>
</dbReference>
<dbReference type="AlphaFoldDB" id="A0A5M3Y3L6"/>
<dbReference type="Pfam" id="PF13424">
    <property type="entry name" value="TPR_12"/>
    <property type="match status" value="2"/>
</dbReference>
<dbReference type="EMBL" id="BLAF01000069">
    <property type="protein sequence ID" value="GES25498.1"/>
    <property type="molecule type" value="Genomic_DNA"/>
</dbReference>
<dbReference type="SUPFAM" id="SSF52540">
    <property type="entry name" value="P-loop containing nucleoside triphosphate hydrolases"/>
    <property type="match status" value="1"/>
</dbReference>
<organism evidence="2 3">
    <name type="scientific">Acrocarpospora pleiomorpha</name>
    <dbReference type="NCBI Taxonomy" id="90975"/>
    <lineage>
        <taxon>Bacteria</taxon>
        <taxon>Bacillati</taxon>
        <taxon>Actinomycetota</taxon>
        <taxon>Actinomycetes</taxon>
        <taxon>Streptosporangiales</taxon>
        <taxon>Streptosporangiaceae</taxon>
        <taxon>Acrocarpospora</taxon>
    </lineage>
</organism>
<feature type="domain" description="NB-ARC" evidence="1">
    <location>
        <begin position="93"/>
        <end position="229"/>
    </location>
</feature>
<proteinExistence type="predicted"/>
<protein>
    <submittedName>
        <fullName evidence="2">ATP-binding protein</fullName>
    </submittedName>
</protein>
<dbReference type="PANTHER" id="PTHR46082">
    <property type="entry name" value="ATP/GTP-BINDING PROTEIN-RELATED"/>
    <property type="match status" value="1"/>
</dbReference>
<name>A0A5M3Y3L6_9ACTN</name>
<evidence type="ECO:0000313" key="3">
    <source>
        <dbReference type="Proteomes" id="UP000377595"/>
    </source>
</evidence>
<dbReference type="InterPro" id="IPR011990">
    <property type="entry name" value="TPR-like_helical_dom_sf"/>
</dbReference>
<dbReference type="InterPro" id="IPR002182">
    <property type="entry name" value="NB-ARC"/>
</dbReference>
<dbReference type="Pfam" id="PF00931">
    <property type="entry name" value="NB-ARC"/>
    <property type="match status" value="1"/>
</dbReference>
<dbReference type="RefSeq" id="WP_170321929.1">
    <property type="nucleotide sequence ID" value="NZ_BAAAHM010000043.1"/>
</dbReference>
<keyword evidence="2" id="KW-0547">Nucleotide-binding</keyword>
<dbReference type="PANTHER" id="PTHR46082:SF6">
    <property type="entry name" value="AAA+ ATPASE DOMAIN-CONTAINING PROTEIN-RELATED"/>
    <property type="match status" value="1"/>
</dbReference>
<dbReference type="InterPro" id="IPR053137">
    <property type="entry name" value="NLR-like"/>
</dbReference>
<evidence type="ECO:0000313" key="2">
    <source>
        <dbReference type="EMBL" id="GES25498.1"/>
    </source>
</evidence>